<reference evidence="4 5" key="1">
    <citation type="submission" date="2013-10" db="EMBL/GenBank/DDBJ databases">
        <title>Salinisphaera halophila YIM 95161 Genome Sequencing.</title>
        <authorList>
            <person name="Lai Q."/>
            <person name="Li C."/>
            <person name="Shao Z."/>
        </authorList>
    </citation>
    <scope>NUCLEOTIDE SEQUENCE [LARGE SCALE GENOMIC DNA]</scope>
    <source>
        <strain evidence="4 5">YIM 95161</strain>
    </source>
</reference>
<evidence type="ECO:0000313" key="4">
    <source>
        <dbReference type="EMBL" id="ROO26105.1"/>
    </source>
</evidence>
<evidence type="ECO:0000256" key="1">
    <source>
        <dbReference type="ARBA" id="ARBA00022729"/>
    </source>
</evidence>
<comment type="caution">
    <text evidence="4">The sequence shown here is derived from an EMBL/GenBank/DDBJ whole genome shotgun (WGS) entry which is preliminary data.</text>
</comment>
<evidence type="ECO:0000256" key="2">
    <source>
        <dbReference type="SAM" id="SignalP"/>
    </source>
</evidence>
<sequence length="226" mass="23927">MRLENIMKRVAIVLSAGLLPFAAFAAPSGAGHAPDYSYVQGDYIPTGNLHGTGNDYNGFGLEGSAAVTPNVFLNGRYDRLDVDNSDTDVNRGRLGVGANGFYDYGGADGTGIGYYGTVSYERLELRDIGGSADATGTGYGIDAGLRWMVDPAVEINPSVGWADYGSISGDGVDLGDAEGFRYGVRTLGHLSDSVAVSAEYRRTNYDLGGPDLDFDNEVRVGARYTF</sequence>
<feature type="domain" description="Outer membrane protein beta-barrel" evidence="3">
    <location>
        <begin position="17"/>
        <end position="165"/>
    </location>
</feature>
<dbReference type="Pfam" id="PF13505">
    <property type="entry name" value="OMP_b-brl"/>
    <property type="match status" value="1"/>
</dbReference>
<feature type="signal peptide" evidence="2">
    <location>
        <begin position="1"/>
        <end position="25"/>
    </location>
</feature>
<dbReference type="AlphaFoldDB" id="A0A423PKH7"/>
<protein>
    <recommendedName>
        <fullName evidence="3">Outer membrane protein beta-barrel domain-containing protein</fullName>
    </recommendedName>
</protein>
<feature type="chain" id="PRO_5018990030" description="Outer membrane protein beta-barrel domain-containing protein" evidence="2">
    <location>
        <begin position="26"/>
        <end position="226"/>
    </location>
</feature>
<evidence type="ECO:0000259" key="3">
    <source>
        <dbReference type="Pfam" id="PF13505"/>
    </source>
</evidence>
<dbReference type="EMBL" id="AYKF01000103">
    <property type="protein sequence ID" value="ROO26105.1"/>
    <property type="molecule type" value="Genomic_DNA"/>
</dbReference>
<dbReference type="InterPro" id="IPR027385">
    <property type="entry name" value="Beta-barrel_OMP"/>
</dbReference>
<keyword evidence="1 2" id="KW-0732">Signal</keyword>
<gene>
    <name evidence="4" type="ORF">SAHL_13170</name>
</gene>
<accession>A0A423PKH7</accession>
<dbReference type="Proteomes" id="UP000285123">
    <property type="component" value="Unassembled WGS sequence"/>
</dbReference>
<proteinExistence type="predicted"/>
<organism evidence="4 5">
    <name type="scientific">Salinisphaera orenii YIM 95161</name>
    <dbReference type="NCBI Taxonomy" id="1051139"/>
    <lineage>
        <taxon>Bacteria</taxon>
        <taxon>Pseudomonadati</taxon>
        <taxon>Pseudomonadota</taxon>
        <taxon>Gammaproteobacteria</taxon>
        <taxon>Salinisphaerales</taxon>
        <taxon>Salinisphaeraceae</taxon>
        <taxon>Salinisphaera</taxon>
    </lineage>
</organism>
<name>A0A423PKH7_9GAMM</name>
<evidence type="ECO:0000313" key="5">
    <source>
        <dbReference type="Proteomes" id="UP000285123"/>
    </source>
</evidence>